<evidence type="ECO:0000256" key="8">
    <source>
        <dbReference type="SAM" id="Phobius"/>
    </source>
</evidence>
<accession>A0A2W7R776</accession>
<sequence length="396" mass="43312">MGTDTRAAAAADWMRIGGEPTGPRYLLWVIVAALTLFLLWAALAGLDEVAIGEGRVTPASKGQIIQSLEGGILAELAVREGDVVEAGQQLATLDPVQARASMEETLERIAALQARAARLHAEMNDAANVAFPAELAGNAAVVDRERQLFTANRRAFRENVGNLREQLRLAENELQIAIPLLRTGATNEVEVLRLRQKVAEFSTKLAATQSEYYVALKADYATTMADLGPLLKVREGRADQLRRTAINSPARGIVKDIRVSTIGGVVGPGGVLMEIVPLGDQLLIEARLSPRDIAFIHPAQPATVKITAFEPSIYGTLPARVDRISPDTIEDQVDKRIYYYRVYVLTDHAYLETSDGKRHPILPGMVATAEIRTGRRTVLDYLLKPLRRAAEALRER</sequence>
<proteinExistence type="inferred from homology"/>
<evidence type="ECO:0000259" key="9">
    <source>
        <dbReference type="Pfam" id="PF25994"/>
    </source>
</evidence>
<evidence type="ECO:0000256" key="7">
    <source>
        <dbReference type="SAM" id="Coils"/>
    </source>
</evidence>
<comment type="caution">
    <text evidence="11">The sequence shown here is derived from an EMBL/GenBank/DDBJ whole genome shotgun (WGS) entry which is preliminary data.</text>
</comment>
<feature type="transmembrane region" description="Helical" evidence="8">
    <location>
        <begin position="25"/>
        <end position="46"/>
    </location>
</feature>
<comment type="similarity">
    <text evidence="2">Belongs to the membrane fusion protein (MFP) (TC 8.A.1) family.</text>
</comment>
<name>A0A2W7R776_9BURK</name>
<dbReference type="PROSITE" id="PS00543">
    <property type="entry name" value="HLYD_FAMILY"/>
    <property type="match status" value="1"/>
</dbReference>
<dbReference type="InterPro" id="IPR058982">
    <property type="entry name" value="Beta-barrel_AprE"/>
</dbReference>
<dbReference type="Gene3D" id="2.40.30.170">
    <property type="match status" value="1"/>
</dbReference>
<organism evidence="11 12">
    <name type="scientific">Cupriavidus phytorum</name>
    <dbReference type="NCBI Taxonomy" id="3024399"/>
    <lineage>
        <taxon>Bacteria</taxon>
        <taxon>Pseudomonadati</taxon>
        <taxon>Pseudomonadota</taxon>
        <taxon>Betaproteobacteria</taxon>
        <taxon>Burkholderiales</taxon>
        <taxon>Burkholderiaceae</taxon>
        <taxon>Cupriavidus</taxon>
    </lineage>
</organism>
<dbReference type="Proteomes" id="UP000249638">
    <property type="component" value="Unassembled WGS sequence"/>
</dbReference>
<dbReference type="Pfam" id="PF25994">
    <property type="entry name" value="HH_AprE"/>
    <property type="match status" value="1"/>
</dbReference>
<evidence type="ECO:0000256" key="2">
    <source>
        <dbReference type="ARBA" id="ARBA00009477"/>
    </source>
</evidence>
<evidence type="ECO:0000256" key="1">
    <source>
        <dbReference type="ARBA" id="ARBA00004167"/>
    </source>
</evidence>
<dbReference type="EMBL" id="QKZN01000001">
    <property type="protein sequence ID" value="PZX33952.1"/>
    <property type="molecule type" value="Genomic_DNA"/>
</dbReference>
<dbReference type="InterPro" id="IPR006144">
    <property type="entry name" value="Secretion_HlyD_CS"/>
</dbReference>
<gene>
    <name evidence="11" type="ORF">C7416_101234</name>
</gene>
<dbReference type="PANTHER" id="PTHR30386">
    <property type="entry name" value="MEMBRANE FUSION SUBUNIT OF EMRAB-TOLC MULTIDRUG EFFLUX PUMP"/>
    <property type="match status" value="1"/>
</dbReference>
<dbReference type="Pfam" id="PF26002">
    <property type="entry name" value="Beta-barrel_AprE"/>
    <property type="match status" value="1"/>
</dbReference>
<reference evidence="11" key="1">
    <citation type="submission" date="2018-06" db="EMBL/GenBank/DDBJ databases">
        <title>Genomic Encyclopedia of Type Strains, Phase IV (KMG-V): Genome sequencing to study the core and pangenomes of soil and plant-associated prokaryotes.</title>
        <authorList>
            <person name="Whitman W."/>
        </authorList>
    </citation>
    <scope>NUCLEOTIDE SEQUENCE [LARGE SCALE GENOMIC DNA]</scope>
    <source>
        <strain evidence="11">MLR2-44</strain>
    </source>
</reference>
<evidence type="ECO:0000313" key="12">
    <source>
        <dbReference type="Proteomes" id="UP000249638"/>
    </source>
</evidence>
<keyword evidence="4 8" id="KW-0812">Transmembrane</keyword>
<evidence type="ECO:0000259" key="10">
    <source>
        <dbReference type="Pfam" id="PF26002"/>
    </source>
</evidence>
<feature type="coiled-coil region" evidence="7">
    <location>
        <begin position="102"/>
        <end position="129"/>
    </location>
</feature>
<evidence type="ECO:0000256" key="4">
    <source>
        <dbReference type="ARBA" id="ARBA00022692"/>
    </source>
</evidence>
<evidence type="ECO:0000313" key="11">
    <source>
        <dbReference type="EMBL" id="PZX33952.1"/>
    </source>
</evidence>
<dbReference type="InterPro" id="IPR058781">
    <property type="entry name" value="HH_AprE-like"/>
</dbReference>
<dbReference type="Gene3D" id="2.40.50.100">
    <property type="match status" value="1"/>
</dbReference>
<keyword evidence="3" id="KW-0813">Transport</keyword>
<keyword evidence="5 8" id="KW-1133">Transmembrane helix</keyword>
<keyword evidence="6 8" id="KW-0472">Membrane</keyword>
<feature type="domain" description="AprE-like long alpha-helical hairpin" evidence="9">
    <location>
        <begin position="98"/>
        <end position="166"/>
    </location>
</feature>
<evidence type="ECO:0000256" key="5">
    <source>
        <dbReference type="ARBA" id="ARBA00022989"/>
    </source>
</evidence>
<keyword evidence="12" id="KW-1185">Reference proteome</keyword>
<dbReference type="GO" id="GO:0016020">
    <property type="term" value="C:membrane"/>
    <property type="evidence" value="ECO:0007669"/>
    <property type="project" value="UniProtKB-SubCell"/>
</dbReference>
<dbReference type="InterPro" id="IPR050739">
    <property type="entry name" value="MFP"/>
</dbReference>
<evidence type="ECO:0000256" key="6">
    <source>
        <dbReference type="ARBA" id="ARBA00023136"/>
    </source>
</evidence>
<protein>
    <submittedName>
        <fullName evidence="11">Adhesin transport system membrane fusion protein</fullName>
    </submittedName>
</protein>
<keyword evidence="7" id="KW-0175">Coiled coil</keyword>
<comment type="subcellular location">
    <subcellularLocation>
        <location evidence="1">Membrane</location>
        <topology evidence="1">Single-pass membrane protein</topology>
    </subcellularLocation>
</comment>
<dbReference type="PANTHER" id="PTHR30386:SF26">
    <property type="entry name" value="TRANSPORT PROTEIN COMB"/>
    <property type="match status" value="1"/>
</dbReference>
<feature type="domain" description="AprE-like beta-barrel" evidence="10">
    <location>
        <begin position="282"/>
        <end position="374"/>
    </location>
</feature>
<dbReference type="GO" id="GO:0009306">
    <property type="term" value="P:protein secretion"/>
    <property type="evidence" value="ECO:0007669"/>
    <property type="project" value="InterPro"/>
</dbReference>
<dbReference type="PRINTS" id="PR01490">
    <property type="entry name" value="RTXTOXIND"/>
</dbReference>
<dbReference type="AlphaFoldDB" id="A0A2W7R776"/>
<evidence type="ECO:0000256" key="3">
    <source>
        <dbReference type="ARBA" id="ARBA00022448"/>
    </source>
</evidence>